<dbReference type="RefSeq" id="WP_198111910.1">
    <property type="nucleotide sequence ID" value="NZ_JAEDAK010000010.1"/>
</dbReference>
<evidence type="ECO:0000256" key="1">
    <source>
        <dbReference type="SAM" id="MobiDB-lite"/>
    </source>
</evidence>
<dbReference type="EMBL" id="JAEDAK010000010">
    <property type="protein sequence ID" value="MBH9578138.1"/>
    <property type="molecule type" value="Genomic_DNA"/>
</dbReference>
<dbReference type="Proteomes" id="UP000613266">
    <property type="component" value="Unassembled WGS sequence"/>
</dbReference>
<evidence type="ECO:0000313" key="3">
    <source>
        <dbReference type="Proteomes" id="UP000613266"/>
    </source>
</evidence>
<name>A0A931J3L1_9BURK</name>
<proteinExistence type="predicted"/>
<organism evidence="2 3">
    <name type="scientific">Inhella proteolytica</name>
    <dbReference type="NCBI Taxonomy" id="2795029"/>
    <lineage>
        <taxon>Bacteria</taxon>
        <taxon>Pseudomonadati</taxon>
        <taxon>Pseudomonadota</taxon>
        <taxon>Betaproteobacteria</taxon>
        <taxon>Burkholderiales</taxon>
        <taxon>Sphaerotilaceae</taxon>
        <taxon>Inhella</taxon>
    </lineage>
</organism>
<feature type="region of interest" description="Disordered" evidence="1">
    <location>
        <begin position="1"/>
        <end position="21"/>
    </location>
</feature>
<evidence type="ECO:0000313" key="2">
    <source>
        <dbReference type="EMBL" id="MBH9578138.1"/>
    </source>
</evidence>
<keyword evidence="3" id="KW-1185">Reference proteome</keyword>
<protein>
    <submittedName>
        <fullName evidence="2">Uncharacterized protein</fullName>
    </submittedName>
</protein>
<comment type="caution">
    <text evidence="2">The sequence shown here is derived from an EMBL/GenBank/DDBJ whole genome shotgun (WGS) entry which is preliminary data.</text>
</comment>
<reference evidence="2" key="1">
    <citation type="submission" date="2020-12" db="EMBL/GenBank/DDBJ databases">
        <title>The genome sequence of Inhella sp. 1Y17.</title>
        <authorList>
            <person name="Liu Y."/>
        </authorList>
    </citation>
    <scope>NUCLEOTIDE SEQUENCE</scope>
    <source>
        <strain evidence="2">1Y17</strain>
    </source>
</reference>
<gene>
    <name evidence="2" type="ORF">I7X39_14620</name>
</gene>
<accession>A0A931J3L1</accession>
<feature type="region of interest" description="Disordered" evidence="1">
    <location>
        <begin position="46"/>
        <end position="66"/>
    </location>
</feature>
<dbReference type="AlphaFoldDB" id="A0A931J3L1"/>
<sequence>MNSPSSPQTLPPEPSPQAGLAPAEGLSMVWHSRFGAMRIEVIHGQPHVNGQRIEPLLRPTVPQEAP</sequence>